<name>A0A099GIV4_9RHOB</name>
<proteinExistence type="predicted"/>
<dbReference type="AlphaFoldDB" id="A0A099GIV4"/>
<evidence type="ECO:0000313" key="2">
    <source>
        <dbReference type="Proteomes" id="UP000029858"/>
    </source>
</evidence>
<protein>
    <recommendedName>
        <fullName evidence="3">Class I SAM-dependent methyltransferase</fullName>
    </recommendedName>
</protein>
<dbReference type="EMBL" id="JRKQ01000050">
    <property type="protein sequence ID" value="KGJ22053.1"/>
    <property type="molecule type" value="Genomic_DNA"/>
</dbReference>
<evidence type="ECO:0008006" key="3">
    <source>
        <dbReference type="Google" id="ProtNLM"/>
    </source>
</evidence>
<dbReference type="InterPro" id="IPR029063">
    <property type="entry name" value="SAM-dependent_MTases_sf"/>
</dbReference>
<dbReference type="Gene3D" id="3.40.50.150">
    <property type="entry name" value="Vaccinia Virus protein VP39"/>
    <property type="match status" value="1"/>
</dbReference>
<comment type="caution">
    <text evidence="1">The sequence shown here is derived from an EMBL/GenBank/DDBJ whole genome shotgun (WGS) entry which is preliminary data.</text>
</comment>
<dbReference type="Proteomes" id="UP000029858">
    <property type="component" value="Unassembled WGS sequence"/>
</dbReference>
<reference evidence="1 2" key="1">
    <citation type="submission" date="2014-09" db="EMBL/GenBank/DDBJ databases">
        <authorList>
            <person name="McGinnis J.M."/>
            <person name="Wolfgang W.J."/>
        </authorList>
    </citation>
    <scope>NUCLEOTIDE SEQUENCE [LARGE SCALE GENOMIC DNA]</scope>
    <source>
        <strain evidence="1 2">5503</strain>
    </source>
</reference>
<evidence type="ECO:0000313" key="1">
    <source>
        <dbReference type="EMBL" id="KGJ22053.1"/>
    </source>
</evidence>
<sequence length="203" mass="22070">MNETVTESAAPKLHMPRAEAEAVRTAYRTARAIVEYGTGGSTLFASAESQATLLGIESDAGWLEKLEGWLGEAGGRREGITLRHIDVGPVGSWGVPKDCSGYRNYPAYALSPWVDPVPGMGAPDLVFIDGRFRLACFAATLVNITAPVTVLWDDYQGRPGYHAAEAFAGKPEMIGRMALFELKPRQFSGAEISRIIPWFVIPR</sequence>
<organism evidence="1 2">
    <name type="scientific">Paracoccus sanguinis</name>
    <dbReference type="NCBI Taxonomy" id="1545044"/>
    <lineage>
        <taxon>Bacteria</taxon>
        <taxon>Pseudomonadati</taxon>
        <taxon>Pseudomonadota</taxon>
        <taxon>Alphaproteobacteria</taxon>
        <taxon>Rhodobacterales</taxon>
        <taxon>Paracoccaceae</taxon>
        <taxon>Paracoccus</taxon>
    </lineage>
</organism>
<gene>
    <name evidence="1" type="ORF">IX56_10305</name>
</gene>
<reference evidence="1 2" key="2">
    <citation type="submission" date="2014-10" db="EMBL/GenBank/DDBJ databases">
        <title>Paracoccus sanguinis sp. nov., isolated from clinical specimens of New York State patients.</title>
        <authorList>
            <person name="Mingle L.A."/>
            <person name="Cole J.A."/>
            <person name="Lapierre P."/>
            <person name="Musser K.A."/>
        </authorList>
    </citation>
    <scope>NUCLEOTIDE SEQUENCE [LARGE SCALE GENOMIC DNA]</scope>
    <source>
        <strain evidence="1 2">5503</strain>
    </source>
</reference>
<accession>A0A099GIV4</accession>